<accession>A0ABV7TXQ1</accession>
<proteinExistence type="predicted"/>
<keyword evidence="2" id="KW-1003">Cell membrane</keyword>
<keyword evidence="5 6" id="KW-0472">Membrane</keyword>
<evidence type="ECO:0000256" key="6">
    <source>
        <dbReference type="SAM" id="Phobius"/>
    </source>
</evidence>
<dbReference type="EMBL" id="JBHRYH010000045">
    <property type="protein sequence ID" value="MFC3627498.1"/>
    <property type="molecule type" value="Genomic_DNA"/>
</dbReference>
<dbReference type="Proteomes" id="UP001595636">
    <property type="component" value="Unassembled WGS sequence"/>
</dbReference>
<dbReference type="RefSeq" id="WP_390281197.1">
    <property type="nucleotide sequence ID" value="NZ_JBHRYH010000045.1"/>
</dbReference>
<comment type="caution">
    <text evidence="8">The sequence shown here is derived from an EMBL/GenBank/DDBJ whole genome shotgun (WGS) entry which is preliminary data.</text>
</comment>
<dbReference type="InterPro" id="IPR051791">
    <property type="entry name" value="Pra-immunoreactive"/>
</dbReference>
<keyword evidence="3 6" id="KW-0812">Transmembrane</keyword>
<organism evidence="8 9">
    <name type="scientific">Vogesella amnigena</name>
    <dbReference type="NCBI Taxonomy" id="1507449"/>
    <lineage>
        <taxon>Bacteria</taxon>
        <taxon>Pseudomonadati</taxon>
        <taxon>Pseudomonadota</taxon>
        <taxon>Betaproteobacteria</taxon>
        <taxon>Neisseriales</taxon>
        <taxon>Chromobacteriaceae</taxon>
        <taxon>Vogesella</taxon>
    </lineage>
</organism>
<evidence type="ECO:0000259" key="7">
    <source>
        <dbReference type="Pfam" id="PF06271"/>
    </source>
</evidence>
<evidence type="ECO:0000313" key="8">
    <source>
        <dbReference type="EMBL" id="MFC3627498.1"/>
    </source>
</evidence>
<comment type="subcellular location">
    <subcellularLocation>
        <location evidence="1">Cell membrane</location>
        <topology evidence="1">Multi-pass membrane protein</topology>
    </subcellularLocation>
</comment>
<evidence type="ECO:0000256" key="1">
    <source>
        <dbReference type="ARBA" id="ARBA00004651"/>
    </source>
</evidence>
<reference evidence="9" key="1">
    <citation type="journal article" date="2019" name="Int. J. Syst. Evol. Microbiol.">
        <title>The Global Catalogue of Microorganisms (GCM) 10K type strain sequencing project: providing services to taxonomists for standard genome sequencing and annotation.</title>
        <authorList>
            <consortium name="The Broad Institute Genomics Platform"/>
            <consortium name="The Broad Institute Genome Sequencing Center for Infectious Disease"/>
            <person name="Wu L."/>
            <person name="Ma J."/>
        </authorList>
    </citation>
    <scope>NUCLEOTIDE SEQUENCE [LARGE SCALE GENOMIC DNA]</scope>
    <source>
        <strain evidence="9">KCTC 42195</strain>
    </source>
</reference>
<evidence type="ECO:0000256" key="3">
    <source>
        <dbReference type="ARBA" id="ARBA00022692"/>
    </source>
</evidence>
<evidence type="ECO:0000256" key="2">
    <source>
        <dbReference type="ARBA" id="ARBA00022475"/>
    </source>
</evidence>
<feature type="transmembrane region" description="Helical" evidence="6">
    <location>
        <begin position="127"/>
        <end position="145"/>
    </location>
</feature>
<dbReference type="Pfam" id="PF06271">
    <property type="entry name" value="RDD"/>
    <property type="match status" value="1"/>
</dbReference>
<protein>
    <submittedName>
        <fullName evidence="8">RDD family protein</fullName>
    </submittedName>
</protein>
<feature type="transmembrane region" description="Helical" evidence="6">
    <location>
        <begin position="95"/>
        <end position="115"/>
    </location>
</feature>
<name>A0ABV7TXQ1_9NEIS</name>
<dbReference type="PANTHER" id="PTHR36115:SF10">
    <property type="entry name" value="RDD DOMAIN-CONTAINING PROTEIN"/>
    <property type="match status" value="1"/>
</dbReference>
<dbReference type="InterPro" id="IPR010432">
    <property type="entry name" value="RDD"/>
</dbReference>
<sequence length="170" mass="19294">MTSAATPGLPRRFASLGYELLLLAAIIFTTAALFTPLLAWGNHALPLEWLYRLTMAGVLYAYFGYCWVKSGQTPAMKTWRIKLERADGGKLDWQLAGVRFGIALLLFVGVPILSFQAWQRVSGDTRIALWLSLAWWLLPLMWPLFDPQRQFLHDRLAGTRLVSLRKGERS</sequence>
<evidence type="ECO:0000256" key="5">
    <source>
        <dbReference type="ARBA" id="ARBA00023136"/>
    </source>
</evidence>
<evidence type="ECO:0000256" key="4">
    <source>
        <dbReference type="ARBA" id="ARBA00022989"/>
    </source>
</evidence>
<feature type="domain" description="RDD" evidence="7">
    <location>
        <begin position="7"/>
        <end position="158"/>
    </location>
</feature>
<keyword evidence="9" id="KW-1185">Reference proteome</keyword>
<gene>
    <name evidence="8" type="ORF">ACFOKJ_15370</name>
</gene>
<evidence type="ECO:0000313" key="9">
    <source>
        <dbReference type="Proteomes" id="UP001595636"/>
    </source>
</evidence>
<feature type="transmembrane region" description="Helical" evidence="6">
    <location>
        <begin position="20"/>
        <end position="43"/>
    </location>
</feature>
<feature type="transmembrane region" description="Helical" evidence="6">
    <location>
        <begin position="49"/>
        <end position="68"/>
    </location>
</feature>
<dbReference type="PANTHER" id="PTHR36115">
    <property type="entry name" value="PROLINE-RICH ANTIGEN HOMOLOG-RELATED"/>
    <property type="match status" value="1"/>
</dbReference>
<keyword evidence="4 6" id="KW-1133">Transmembrane helix</keyword>